<proteinExistence type="predicted"/>
<evidence type="ECO:0000313" key="1">
    <source>
        <dbReference type="EMBL" id="NEM92312.1"/>
    </source>
</evidence>
<gene>
    <name evidence="1" type="ORF">G3T37_13220</name>
</gene>
<dbReference type="Proteomes" id="UP000479756">
    <property type="component" value="Unassembled WGS sequence"/>
</dbReference>
<dbReference type="EMBL" id="JAAGWZ010000004">
    <property type="protein sequence ID" value="NEM92312.1"/>
    <property type="molecule type" value="Genomic_DNA"/>
</dbReference>
<evidence type="ECO:0008006" key="3">
    <source>
        <dbReference type="Google" id="ProtNLM"/>
    </source>
</evidence>
<evidence type="ECO:0000313" key="2">
    <source>
        <dbReference type="Proteomes" id="UP000479756"/>
    </source>
</evidence>
<protein>
    <recommendedName>
        <fullName evidence="3">SMI1/KNR4 family protein</fullName>
    </recommendedName>
</protein>
<keyword evidence="2" id="KW-1185">Reference proteome</keyword>
<comment type="caution">
    <text evidence="1">The sequence shown here is derived from an EMBL/GenBank/DDBJ whole genome shotgun (WGS) entry which is preliminary data.</text>
</comment>
<name>A0A7C9PPE9_9MICO</name>
<dbReference type="RefSeq" id="WP_163474353.1">
    <property type="nucleotide sequence ID" value="NZ_JAAGWZ010000004.1"/>
</dbReference>
<reference evidence="1 2" key="1">
    <citation type="journal article" date="2014" name="Int. J. Syst. Evol. Microbiol.">
        <title>Description of Galbitalea soli gen. nov., sp. nov., and Frondihabitans sucicola sp. nov.</title>
        <authorList>
            <person name="Kim S.J."/>
            <person name="Lim J.M."/>
            <person name="Ahn J.H."/>
            <person name="Weon H.Y."/>
            <person name="Hamada M."/>
            <person name="Suzuki K."/>
            <person name="Ahn T.Y."/>
            <person name="Kwon S.W."/>
        </authorList>
    </citation>
    <scope>NUCLEOTIDE SEQUENCE [LARGE SCALE GENOMIC DNA]</scope>
    <source>
        <strain evidence="1 2">NBRC 108727</strain>
    </source>
</reference>
<sequence length="207" mass="23023">MSLPQTYRTELGFTVDGASPALLRNLLDDFATALVRVGVPVDTLFRPGRPEAEVCAECAGQGLVPTEELIIWWGWRDGVTQGLPAEYFPRDFLSLERSMQNYDDEDKGLDVALWNPSWVRLAGHPRGIAVLTDPAMPPLVRGVHKGGFGTNDVGTTSQVVSLCTPVTWWILAIANGWWRWIPAADGFGHWEYARDSLPLEWQFTSLV</sequence>
<dbReference type="AlphaFoldDB" id="A0A7C9PPE9"/>
<organism evidence="1 2">
    <name type="scientific">Galbitalea soli</name>
    <dbReference type="NCBI Taxonomy" id="1268042"/>
    <lineage>
        <taxon>Bacteria</taxon>
        <taxon>Bacillati</taxon>
        <taxon>Actinomycetota</taxon>
        <taxon>Actinomycetes</taxon>
        <taxon>Micrococcales</taxon>
        <taxon>Microbacteriaceae</taxon>
        <taxon>Galbitalea</taxon>
    </lineage>
</organism>
<accession>A0A7C9PPE9</accession>